<gene>
    <name evidence="1" type="ORF">H9S92_00170</name>
</gene>
<protein>
    <submittedName>
        <fullName evidence="1">Uncharacterized protein</fullName>
    </submittedName>
</protein>
<dbReference type="AlphaFoldDB" id="A0A923PIX8"/>
<organism evidence="1 2">
    <name type="scientific">Neolewinella lacunae</name>
    <dbReference type="NCBI Taxonomy" id="1517758"/>
    <lineage>
        <taxon>Bacteria</taxon>
        <taxon>Pseudomonadati</taxon>
        <taxon>Bacteroidota</taxon>
        <taxon>Saprospiria</taxon>
        <taxon>Saprospirales</taxon>
        <taxon>Lewinellaceae</taxon>
        <taxon>Neolewinella</taxon>
    </lineage>
</organism>
<dbReference type="RefSeq" id="WP_187464711.1">
    <property type="nucleotide sequence ID" value="NZ_JACSIT010000029.1"/>
</dbReference>
<evidence type="ECO:0000313" key="2">
    <source>
        <dbReference type="Proteomes" id="UP000650081"/>
    </source>
</evidence>
<dbReference type="EMBL" id="JACSIT010000029">
    <property type="protein sequence ID" value="MBC6992566.1"/>
    <property type="molecule type" value="Genomic_DNA"/>
</dbReference>
<accession>A0A923PIX8</accession>
<sequence>MVHPYRERNLAELAHKLGCSFYPTDEMGLLTQLQDFKLFSEGYKKKVERVLRMQDGMMEFDMAVFDYSFKKWGASDNSGITYQTVFFLHSRHLGLPEFWMQPETLGHKIGELLGFKDIDFVRFPKFSGQYRLTGEDEEYIRHHFPDPLLHYFTTNKGWSMEGLGFYLLFYRKGTLIPSAEIENFYRRGRELYDLMVKNPL</sequence>
<dbReference type="Proteomes" id="UP000650081">
    <property type="component" value="Unassembled WGS sequence"/>
</dbReference>
<name>A0A923PIX8_9BACT</name>
<evidence type="ECO:0000313" key="1">
    <source>
        <dbReference type="EMBL" id="MBC6992566.1"/>
    </source>
</evidence>
<comment type="caution">
    <text evidence="1">The sequence shown here is derived from an EMBL/GenBank/DDBJ whole genome shotgun (WGS) entry which is preliminary data.</text>
</comment>
<keyword evidence="2" id="KW-1185">Reference proteome</keyword>
<reference evidence="1" key="1">
    <citation type="submission" date="2020-08" db="EMBL/GenBank/DDBJ databases">
        <title>Lewinella bacteria from marine environments.</title>
        <authorList>
            <person name="Zhong Y."/>
        </authorList>
    </citation>
    <scope>NUCLEOTIDE SEQUENCE</scope>
    <source>
        <strain evidence="1">KCTC 42187</strain>
    </source>
</reference>
<proteinExistence type="predicted"/>